<evidence type="ECO:0000256" key="10">
    <source>
        <dbReference type="ARBA" id="ARBA00023128"/>
    </source>
</evidence>
<evidence type="ECO:0000313" key="13">
    <source>
        <dbReference type="EMBL" id="KAF9817804.1"/>
    </source>
</evidence>
<sequence>MSHLHVVRPLRPISLQRTTALQSCSFTGRSLTFRVQISVRGKSTKADPAKHAAKATASAAAQAVRGSGKVTELEKQTLPWADYLTIRKKKRRWETAMTIPFTIGGFAGGVAYFGNLEMDPTKPIFNVDPMIVYGFSTLACAGLGYLIGPIVGSMIWRMTHRRTMTLIEARDREFHQHIVKNRVDPTAQSATNPVPDFYGEKIGSLHDYRQWLRDQARYKRKAYLPEDVETH</sequence>
<organism evidence="13 14">
    <name type="scientific">Rhodonia placenta</name>
    <dbReference type="NCBI Taxonomy" id="104341"/>
    <lineage>
        <taxon>Eukaryota</taxon>
        <taxon>Fungi</taxon>
        <taxon>Dikarya</taxon>
        <taxon>Basidiomycota</taxon>
        <taxon>Agaricomycotina</taxon>
        <taxon>Agaricomycetes</taxon>
        <taxon>Polyporales</taxon>
        <taxon>Adustoporiaceae</taxon>
        <taxon>Rhodonia</taxon>
    </lineage>
</organism>
<reference evidence="13" key="1">
    <citation type="submission" date="2020-11" db="EMBL/GenBank/DDBJ databases">
        <authorList>
            <person name="Koelle M."/>
            <person name="Horta M.A.C."/>
            <person name="Nowrousian M."/>
            <person name="Ohm R.A."/>
            <person name="Benz P."/>
            <person name="Pilgard A."/>
        </authorList>
    </citation>
    <scope>NUCLEOTIDE SEQUENCE</scope>
    <source>
        <strain evidence="13">FPRL280</strain>
    </source>
</reference>
<keyword evidence="7" id="KW-0809">Transit peptide</keyword>
<keyword evidence="3 12" id="KW-0813">Transport</keyword>
<comment type="similarity">
    <text evidence="2 12">Belongs to the PAM17 family.</text>
</comment>
<dbReference type="InterPro" id="IPR013875">
    <property type="entry name" value="Pam17"/>
</dbReference>
<keyword evidence="8 12" id="KW-1133">Transmembrane helix</keyword>
<keyword evidence="6 12" id="KW-0653">Protein transport</keyword>
<evidence type="ECO:0000256" key="8">
    <source>
        <dbReference type="ARBA" id="ARBA00022989"/>
    </source>
</evidence>
<evidence type="ECO:0000256" key="11">
    <source>
        <dbReference type="ARBA" id="ARBA00023136"/>
    </source>
</evidence>
<keyword evidence="4 12" id="KW-0812">Transmembrane</keyword>
<dbReference type="GO" id="GO:0030150">
    <property type="term" value="P:protein import into mitochondrial matrix"/>
    <property type="evidence" value="ECO:0007669"/>
    <property type="project" value="UniProtKB-UniRule"/>
</dbReference>
<reference evidence="13" key="2">
    <citation type="journal article" name="Front. Microbiol.">
        <title>Degradative Capacity of Two Strains of Rhodonia placenta: From Phenotype to Genotype.</title>
        <authorList>
            <person name="Kolle M."/>
            <person name="Horta M.A.C."/>
            <person name="Nowrousian M."/>
            <person name="Ohm R.A."/>
            <person name="Benz J.P."/>
            <person name="Pilgard A."/>
        </authorList>
    </citation>
    <scope>NUCLEOTIDE SEQUENCE</scope>
    <source>
        <strain evidence="13">FPRL280</strain>
    </source>
</reference>
<gene>
    <name evidence="13" type="ORF">IEO21_03146</name>
</gene>
<feature type="transmembrane region" description="Helical" evidence="12">
    <location>
        <begin position="133"/>
        <end position="156"/>
    </location>
</feature>
<name>A0A8H7P689_9APHY</name>
<evidence type="ECO:0000256" key="12">
    <source>
        <dbReference type="RuleBase" id="RU367146"/>
    </source>
</evidence>
<dbReference type="Proteomes" id="UP000639403">
    <property type="component" value="Unassembled WGS sequence"/>
</dbReference>
<evidence type="ECO:0000256" key="7">
    <source>
        <dbReference type="ARBA" id="ARBA00022946"/>
    </source>
</evidence>
<comment type="caution">
    <text evidence="13">The sequence shown here is derived from an EMBL/GenBank/DDBJ whole genome shotgun (WGS) entry which is preliminary data.</text>
</comment>
<dbReference type="Pfam" id="PF08566">
    <property type="entry name" value="Pam17"/>
    <property type="match status" value="1"/>
</dbReference>
<dbReference type="PANTHER" id="PTHR28021">
    <property type="entry name" value="PRESEQUENCE TRANSLOCATED-ASSOCIATED MOTOR SUBUNIT PAM17, MITOCHONDRIAL"/>
    <property type="match status" value="1"/>
</dbReference>
<evidence type="ECO:0000256" key="5">
    <source>
        <dbReference type="ARBA" id="ARBA00022792"/>
    </source>
</evidence>
<evidence type="ECO:0000313" key="14">
    <source>
        <dbReference type="Proteomes" id="UP000639403"/>
    </source>
</evidence>
<dbReference type="EMBL" id="JADOXO010000037">
    <property type="protein sequence ID" value="KAF9817804.1"/>
    <property type="molecule type" value="Genomic_DNA"/>
</dbReference>
<evidence type="ECO:0000256" key="6">
    <source>
        <dbReference type="ARBA" id="ARBA00022927"/>
    </source>
</evidence>
<keyword evidence="10 12" id="KW-0496">Mitochondrion</keyword>
<keyword evidence="5 12" id="KW-0999">Mitochondrion inner membrane</keyword>
<proteinExistence type="inferred from homology"/>
<dbReference type="AlphaFoldDB" id="A0A8H7P689"/>
<feature type="transmembrane region" description="Helical" evidence="12">
    <location>
        <begin position="95"/>
        <end position="113"/>
    </location>
</feature>
<keyword evidence="9 12" id="KW-0811">Translocation</keyword>
<comment type="subunit">
    <text evidence="12">Component of the PAM complex.</text>
</comment>
<evidence type="ECO:0000256" key="3">
    <source>
        <dbReference type="ARBA" id="ARBA00022448"/>
    </source>
</evidence>
<dbReference type="PANTHER" id="PTHR28021:SF1">
    <property type="entry name" value="PRESEQUENCE TRANSLOCATED-ASSOCIATED MOTOR SUBUNIT PAM17, MITOCHONDRIAL"/>
    <property type="match status" value="1"/>
</dbReference>
<evidence type="ECO:0000256" key="1">
    <source>
        <dbReference type="ARBA" id="ARBA00004448"/>
    </source>
</evidence>
<keyword evidence="11 12" id="KW-0472">Membrane</keyword>
<protein>
    <recommendedName>
        <fullName evidence="12">Presequence translocated-associated motor subunit PAM17</fullName>
    </recommendedName>
</protein>
<accession>A0A8H7P689</accession>
<dbReference type="GO" id="GO:0001405">
    <property type="term" value="C:PAM complex, Tim23 associated import motor"/>
    <property type="evidence" value="ECO:0007669"/>
    <property type="project" value="UniProtKB-UniRule"/>
</dbReference>
<comment type="function">
    <text evidence="12">Component of the PAM complex, a complex required for the translocation of transit peptide-containing proteins from the inner membrane into the mitochondrial matrix in an ATP-dependent manner.</text>
</comment>
<evidence type="ECO:0000256" key="4">
    <source>
        <dbReference type="ARBA" id="ARBA00022692"/>
    </source>
</evidence>
<evidence type="ECO:0000256" key="2">
    <source>
        <dbReference type="ARBA" id="ARBA00006837"/>
    </source>
</evidence>
<evidence type="ECO:0000256" key="9">
    <source>
        <dbReference type="ARBA" id="ARBA00023010"/>
    </source>
</evidence>
<comment type="subcellular location">
    <subcellularLocation>
        <location evidence="1 12">Mitochondrion inner membrane</location>
        <topology evidence="1 12">Multi-pass membrane protein</topology>
    </subcellularLocation>
</comment>